<dbReference type="PROSITE" id="PS51462">
    <property type="entry name" value="NUDIX"/>
    <property type="match status" value="1"/>
</dbReference>
<organism evidence="2 3">
    <name type="scientific">Geosporobacter ferrireducens</name>
    <dbReference type="NCBI Taxonomy" id="1424294"/>
    <lineage>
        <taxon>Bacteria</taxon>
        <taxon>Bacillati</taxon>
        <taxon>Bacillota</taxon>
        <taxon>Clostridia</taxon>
        <taxon>Peptostreptococcales</taxon>
        <taxon>Thermotaleaceae</taxon>
        <taxon>Geosporobacter</taxon>
    </lineage>
</organism>
<dbReference type="PANTHER" id="PTHR43736:SF4">
    <property type="entry name" value="SLR1690 PROTEIN"/>
    <property type="match status" value="1"/>
</dbReference>
<dbReference type="InterPro" id="IPR015797">
    <property type="entry name" value="NUDIX_hydrolase-like_dom_sf"/>
</dbReference>
<dbReference type="InterPro" id="IPR036388">
    <property type="entry name" value="WH-like_DNA-bd_sf"/>
</dbReference>
<dbReference type="EMBL" id="CP017269">
    <property type="protein sequence ID" value="AOT69001.1"/>
    <property type="molecule type" value="Genomic_DNA"/>
</dbReference>
<dbReference type="Pfam" id="PF21906">
    <property type="entry name" value="WHD_NrtR"/>
    <property type="match status" value="1"/>
</dbReference>
<keyword evidence="3" id="KW-1185">Reference proteome</keyword>
<proteinExistence type="predicted"/>
<evidence type="ECO:0000259" key="1">
    <source>
        <dbReference type="PROSITE" id="PS51462"/>
    </source>
</evidence>
<dbReference type="STRING" id="1424294.Gferi_05175"/>
<dbReference type="PANTHER" id="PTHR43736">
    <property type="entry name" value="ADP-RIBOSE PYROPHOSPHATASE"/>
    <property type="match status" value="1"/>
</dbReference>
<dbReference type="Gene3D" id="3.90.79.10">
    <property type="entry name" value="Nucleoside Triphosphate Pyrophosphohydrolase"/>
    <property type="match status" value="1"/>
</dbReference>
<sequence length="305" mass="35914">MTTVNEKIKFCGQDEKEFLKNYNANDYDRPSVTVDILLFTIVNGEQENYRTLPEKQLKVLFVKRAHHPFMGKWALPGGFVGIKETLNDTAYRVLKEEANVDRVYLEQLYTWGEVDRDPRTRVISSSYMSLVNNDQFNIQPGNTQNEAQWFNLKSKVIKESRETTEQGEIREELIEISFTNKQEQFSAAVKKRVITEKHYRKADWEIIHSDHIAFDHAKIIQYGIERLKNKLEYTDTAFNLMNEKFTLTELQQVYETILDKPLLKANFRRKIANMVIETSEYTKDAGHRPSKLYVFNTRWHDLDGI</sequence>
<dbReference type="KEGG" id="gfe:Gferi_05175"/>
<reference evidence="2 3" key="1">
    <citation type="submission" date="2016-09" db="EMBL/GenBank/DDBJ databases">
        <title>Genomic analysis reveals versatility of anaerobic energy metabolism of Geosporobacter ferrireducens IRF9 of phylum Firmicutes.</title>
        <authorList>
            <person name="Kim S.-J."/>
        </authorList>
    </citation>
    <scope>NUCLEOTIDE SEQUENCE [LARGE SCALE GENOMIC DNA]</scope>
    <source>
        <strain evidence="2 3">IRF9</strain>
    </source>
</reference>
<feature type="domain" description="Nudix hydrolase" evidence="1">
    <location>
        <begin position="29"/>
        <end position="175"/>
    </location>
</feature>
<dbReference type="Pfam" id="PF00293">
    <property type="entry name" value="NUDIX"/>
    <property type="match status" value="1"/>
</dbReference>
<protein>
    <submittedName>
        <fullName evidence="2">ADP-ribose pyrophosphatase</fullName>
    </submittedName>
</protein>
<dbReference type="InterPro" id="IPR054105">
    <property type="entry name" value="WHD_NrtR"/>
</dbReference>
<evidence type="ECO:0000313" key="2">
    <source>
        <dbReference type="EMBL" id="AOT69001.1"/>
    </source>
</evidence>
<dbReference type="RefSeq" id="WP_069974567.1">
    <property type="nucleotide sequence ID" value="NZ_CP017269.1"/>
</dbReference>
<dbReference type="OrthoDB" id="9786141at2"/>
<dbReference type="CDD" id="cd18873">
    <property type="entry name" value="NUDIX_NadM_like"/>
    <property type="match status" value="1"/>
</dbReference>
<dbReference type="AlphaFoldDB" id="A0A1D8GDM4"/>
<dbReference type="Gene3D" id="1.10.10.10">
    <property type="entry name" value="Winged helix-like DNA-binding domain superfamily/Winged helix DNA-binding domain"/>
    <property type="match status" value="1"/>
</dbReference>
<evidence type="ECO:0000313" key="3">
    <source>
        <dbReference type="Proteomes" id="UP000095743"/>
    </source>
</evidence>
<gene>
    <name evidence="2" type="ORF">Gferi_05175</name>
</gene>
<accession>A0A1D8GDM4</accession>
<dbReference type="Proteomes" id="UP000095743">
    <property type="component" value="Chromosome"/>
</dbReference>
<dbReference type="InterPro" id="IPR000086">
    <property type="entry name" value="NUDIX_hydrolase_dom"/>
</dbReference>
<dbReference type="SUPFAM" id="SSF55811">
    <property type="entry name" value="Nudix"/>
    <property type="match status" value="1"/>
</dbReference>
<dbReference type="SUPFAM" id="SSF46785">
    <property type="entry name" value="Winged helix' DNA-binding domain"/>
    <property type="match status" value="1"/>
</dbReference>
<dbReference type="InterPro" id="IPR036390">
    <property type="entry name" value="WH_DNA-bd_sf"/>
</dbReference>
<name>A0A1D8GDM4_9FIRM</name>